<dbReference type="EMBL" id="CP033058">
    <property type="protein sequence ID" value="AZZ65730.1"/>
    <property type="molecule type" value="Genomic_DNA"/>
</dbReference>
<protein>
    <recommendedName>
        <fullName evidence="11">Glutamate--tRNA ligase</fullName>
        <ecNumber evidence="11">6.1.1.17</ecNumber>
    </recommendedName>
    <alternativeName>
        <fullName evidence="11">Glutamyl-tRNA synthetase</fullName>
        <shortName evidence="11">GluRS</shortName>
    </alternativeName>
</protein>
<evidence type="ECO:0000256" key="7">
    <source>
        <dbReference type="ARBA" id="ARBA00022840"/>
    </source>
</evidence>
<dbReference type="InterPro" id="IPR045462">
    <property type="entry name" value="aa-tRNA-synth_I_cd-bd"/>
</dbReference>
<dbReference type="PROSITE" id="PS00178">
    <property type="entry name" value="AA_TRNA_LIGASE_I"/>
    <property type="match status" value="1"/>
</dbReference>
<dbReference type="SUPFAM" id="SSF52374">
    <property type="entry name" value="Nucleotidylyl transferase"/>
    <property type="match status" value="1"/>
</dbReference>
<feature type="domain" description="Aminoacyl-tRNA synthetase class I anticodon-binding" evidence="13">
    <location>
        <begin position="379"/>
        <end position="460"/>
    </location>
</feature>
<reference evidence="14" key="1">
    <citation type="submission" date="2019-03" db="EMBL/GenBank/DDBJ databases">
        <title>Draft Sequence and Annotation of the Mycoplasma phocicerebrale Strain 1049T Genome.</title>
        <authorList>
            <person name="Frasca S.Jr."/>
            <person name="Kutish G.F."/>
            <person name="Castellanos Gell J."/>
            <person name="Michaels D.L."/>
            <person name="Brown D.R."/>
        </authorList>
    </citation>
    <scope>NUCLEOTIDE SEQUENCE</scope>
    <source>
        <strain evidence="14">1049</strain>
    </source>
</reference>
<dbReference type="HAMAP" id="MF_00022">
    <property type="entry name" value="Glu_tRNA_synth_type1"/>
    <property type="match status" value="1"/>
</dbReference>
<keyword evidence="9 11" id="KW-0030">Aminoacyl-tRNA synthetase</keyword>
<keyword evidence="7 11" id="KW-0067">ATP-binding</keyword>
<dbReference type="FunFam" id="3.40.50.620:FF:000007">
    <property type="entry name" value="Glutamate--tRNA ligase"/>
    <property type="match status" value="1"/>
</dbReference>
<comment type="similarity">
    <text evidence="2 11">Belongs to the class-I aminoacyl-tRNA synthetase family. Glutamate--tRNA ligase type 1 subfamily.</text>
</comment>
<dbReference type="Proteomes" id="UP000256585">
    <property type="component" value="Chromosome"/>
</dbReference>
<evidence type="ECO:0000259" key="12">
    <source>
        <dbReference type="Pfam" id="PF00749"/>
    </source>
</evidence>
<comment type="subcellular location">
    <subcellularLocation>
        <location evidence="1 11">Cytoplasm</location>
    </subcellularLocation>
</comment>
<dbReference type="GO" id="GO:0005829">
    <property type="term" value="C:cytosol"/>
    <property type="evidence" value="ECO:0007669"/>
    <property type="project" value="TreeGrafter"/>
</dbReference>
<keyword evidence="5 11" id="KW-0436">Ligase</keyword>
<dbReference type="GO" id="GO:0006424">
    <property type="term" value="P:glutamyl-tRNA aminoacylation"/>
    <property type="evidence" value="ECO:0007669"/>
    <property type="project" value="UniProtKB-UniRule"/>
</dbReference>
<dbReference type="Pfam" id="PF00749">
    <property type="entry name" value="tRNA-synt_1c"/>
    <property type="match status" value="1"/>
</dbReference>
<evidence type="ECO:0000256" key="4">
    <source>
        <dbReference type="ARBA" id="ARBA00022490"/>
    </source>
</evidence>
<comment type="catalytic activity">
    <reaction evidence="10 11">
        <text>tRNA(Glu) + L-glutamate + ATP = L-glutamyl-tRNA(Glu) + AMP + diphosphate</text>
        <dbReference type="Rhea" id="RHEA:23540"/>
        <dbReference type="Rhea" id="RHEA-COMP:9663"/>
        <dbReference type="Rhea" id="RHEA-COMP:9680"/>
        <dbReference type="ChEBI" id="CHEBI:29985"/>
        <dbReference type="ChEBI" id="CHEBI:30616"/>
        <dbReference type="ChEBI" id="CHEBI:33019"/>
        <dbReference type="ChEBI" id="CHEBI:78442"/>
        <dbReference type="ChEBI" id="CHEBI:78520"/>
        <dbReference type="ChEBI" id="CHEBI:456215"/>
        <dbReference type="EC" id="6.1.1.17"/>
    </reaction>
</comment>
<comment type="subunit">
    <text evidence="3 11">Monomer.</text>
</comment>
<dbReference type="InterPro" id="IPR014729">
    <property type="entry name" value="Rossmann-like_a/b/a_fold"/>
</dbReference>
<dbReference type="InterPro" id="IPR020058">
    <property type="entry name" value="Glu/Gln-tRNA-synth_Ib_cat-dom"/>
</dbReference>
<dbReference type="PANTHER" id="PTHR43311">
    <property type="entry name" value="GLUTAMATE--TRNA LIGASE"/>
    <property type="match status" value="1"/>
</dbReference>
<comment type="caution">
    <text evidence="11">Lacks conserved residue(s) required for the propagation of feature annotation.</text>
</comment>
<dbReference type="InterPro" id="IPR033910">
    <property type="entry name" value="GluRS_core"/>
</dbReference>
<dbReference type="InterPro" id="IPR004527">
    <property type="entry name" value="Glu-tRNA-ligase_bac/mito"/>
</dbReference>
<comment type="function">
    <text evidence="11">Catalyzes the attachment of glutamate to tRNA(Glu) in a two-step reaction: glutamate is first activated by ATP to form Glu-AMP and then transferred to the acceptor end of tRNA(Glu).</text>
</comment>
<dbReference type="InterPro" id="IPR008925">
    <property type="entry name" value="aa_tRNA-synth_I_cd-bd_sf"/>
</dbReference>
<evidence type="ECO:0000256" key="1">
    <source>
        <dbReference type="ARBA" id="ARBA00004496"/>
    </source>
</evidence>
<dbReference type="GO" id="GO:0005524">
    <property type="term" value="F:ATP binding"/>
    <property type="evidence" value="ECO:0007669"/>
    <property type="project" value="UniProtKB-UniRule"/>
</dbReference>
<keyword evidence="4 11" id="KW-0963">Cytoplasm</keyword>
<evidence type="ECO:0000256" key="2">
    <source>
        <dbReference type="ARBA" id="ARBA00007894"/>
    </source>
</evidence>
<feature type="binding site" evidence="11">
    <location>
        <position position="255"/>
    </location>
    <ligand>
        <name>ATP</name>
        <dbReference type="ChEBI" id="CHEBI:30616"/>
    </ligand>
</feature>
<dbReference type="KEGG" id="mphc:DMC14_002990"/>
<gene>
    <name evidence="11" type="primary">gltX</name>
    <name evidence="14" type="ORF">DMC14_002990</name>
</gene>
<feature type="short sequence motif" description="'HIGH' region" evidence="11">
    <location>
        <begin position="10"/>
        <end position="20"/>
    </location>
</feature>
<dbReference type="RefSeq" id="WP_116171447.1">
    <property type="nucleotide sequence ID" value="NZ_CP033058.2"/>
</dbReference>
<dbReference type="GO" id="GO:0008270">
    <property type="term" value="F:zinc ion binding"/>
    <property type="evidence" value="ECO:0007669"/>
    <property type="project" value="InterPro"/>
</dbReference>
<dbReference type="InterPro" id="IPR049940">
    <property type="entry name" value="GluQ/Sye"/>
</dbReference>
<evidence type="ECO:0000256" key="11">
    <source>
        <dbReference type="HAMAP-Rule" id="MF_00022"/>
    </source>
</evidence>
<keyword evidence="8 11" id="KW-0648">Protein biosynthesis</keyword>
<evidence type="ECO:0000256" key="5">
    <source>
        <dbReference type="ARBA" id="ARBA00022598"/>
    </source>
</evidence>
<dbReference type="Pfam" id="PF19269">
    <property type="entry name" value="Anticodon_2"/>
    <property type="match status" value="1"/>
</dbReference>
<evidence type="ECO:0000256" key="3">
    <source>
        <dbReference type="ARBA" id="ARBA00011245"/>
    </source>
</evidence>
<name>A0A3Q9VAJ1_9BACT</name>
<dbReference type="InterPro" id="IPR001412">
    <property type="entry name" value="aa-tRNA-synth_I_CS"/>
</dbReference>
<dbReference type="PRINTS" id="PR00987">
    <property type="entry name" value="TRNASYNTHGLU"/>
</dbReference>
<dbReference type="InterPro" id="IPR000924">
    <property type="entry name" value="Glu/Gln-tRNA-synth"/>
</dbReference>
<keyword evidence="6 11" id="KW-0547">Nucleotide-binding</keyword>
<sequence>MKTIRTRYAPSPTGYLHIGGARTALFNYLFAKHYNGSFIFRLEDTDVARNVEGGEASQLNNLAWLGIVPDESPLNPNKKYGVYRQSEKLSVYQDFANKLVDKGLAYRAYDSSQELDLQRKEQEEAKIASFRYNPEWLKISEEERNRRDAAHEYSIRLKLKKNWIYEWEDLVRGKIEVNSNDIGDFVIMKSDGYPTYNFAVVIDDHQMDITHVLRGEEHITNTPKQLAIYKALNWVPPVFGHLTIITNMEGKKLSKRDKTLKQFIEDYRNEGYEPNAIFNFLALLGWTSGDNSEIMTHQELIEKFNPERLSKSPSKFDIVKMEWFSKQYMKLKDNKDIISQINSPFDLEWNNLFVETYKQSSPTIDQIRKDLLIYTNPKKKNDLVIENKKVVQVFFNYLKKSNFDIDSIQDCINKTKEELKLKGKELFMPIRIATTYEEHGPELAKAIYLFGKEIVFERLLKCN</sequence>
<dbReference type="CDD" id="cd00808">
    <property type="entry name" value="GluRS_core"/>
    <property type="match status" value="1"/>
</dbReference>
<evidence type="ECO:0000256" key="10">
    <source>
        <dbReference type="ARBA" id="ARBA00048351"/>
    </source>
</evidence>
<dbReference type="InterPro" id="IPR020751">
    <property type="entry name" value="aa-tRNA-synth_I_codon-bd_sub2"/>
</dbReference>
<dbReference type="Gene3D" id="1.10.10.350">
    <property type="match status" value="1"/>
</dbReference>
<dbReference type="AlphaFoldDB" id="A0A3Q9VAJ1"/>
<dbReference type="NCBIfam" id="TIGR00464">
    <property type="entry name" value="gltX_bact"/>
    <property type="match status" value="1"/>
</dbReference>
<dbReference type="PANTHER" id="PTHR43311:SF2">
    <property type="entry name" value="GLUTAMATE--TRNA LIGASE, MITOCHONDRIAL-RELATED"/>
    <property type="match status" value="1"/>
</dbReference>
<dbReference type="GO" id="GO:0000049">
    <property type="term" value="F:tRNA binding"/>
    <property type="evidence" value="ECO:0007669"/>
    <property type="project" value="InterPro"/>
</dbReference>
<evidence type="ECO:0000256" key="6">
    <source>
        <dbReference type="ARBA" id="ARBA00022741"/>
    </source>
</evidence>
<evidence type="ECO:0000313" key="14">
    <source>
        <dbReference type="EMBL" id="AZZ65730.1"/>
    </source>
</evidence>
<dbReference type="EC" id="6.1.1.17" evidence="11"/>
<proteinExistence type="inferred from homology"/>
<evidence type="ECO:0000313" key="15">
    <source>
        <dbReference type="Proteomes" id="UP000256585"/>
    </source>
</evidence>
<dbReference type="GO" id="GO:0004818">
    <property type="term" value="F:glutamate-tRNA ligase activity"/>
    <property type="evidence" value="ECO:0007669"/>
    <property type="project" value="UniProtKB-UniRule"/>
</dbReference>
<dbReference type="Gene3D" id="3.40.50.620">
    <property type="entry name" value="HUPs"/>
    <property type="match status" value="1"/>
</dbReference>
<feature type="domain" description="Glutamyl/glutaminyl-tRNA synthetase class Ib catalytic" evidence="12">
    <location>
        <begin position="4"/>
        <end position="323"/>
    </location>
</feature>
<feature type="short sequence motif" description="'KMSKS' region" evidence="11">
    <location>
        <begin position="252"/>
        <end position="256"/>
    </location>
</feature>
<organism evidence="14 15">
    <name type="scientific">Metamycoplasma phocicerebrale</name>
    <dbReference type="NCBI Taxonomy" id="142649"/>
    <lineage>
        <taxon>Bacteria</taxon>
        <taxon>Bacillati</taxon>
        <taxon>Mycoplasmatota</taxon>
        <taxon>Mycoplasmoidales</taxon>
        <taxon>Metamycoplasmataceae</taxon>
        <taxon>Metamycoplasma</taxon>
    </lineage>
</organism>
<evidence type="ECO:0000259" key="13">
    <source>
        <dbReference type="Pfam" id="PF19269"/>
    </source>
</evidence>
<dbReference type="OrthoDB" id="9807503at2"/>
<keyword evidence="15" id="KW-1185">Reference proteome</keyword>
<dbReference type="SUPFAM" id="SSF48163">
    <property type="entry name" value="An anticodon-binding domain of class I aminoacyl-tRNA synthetases"/>
    <property type="match status" value="1"/>
</dbReference>
<evidence type="ECO:0000256" key="8">
    <source>
        <dbReference type="ARBA" id="ARBA00022917"/>
    </source>
</evidence>
<evidence type="ECO:0000256" key="9">
    <source>
        <dbReference type="ARBA" id="ARBA00023146"/>
    </source>
</evidence>
<accession>A0A3Q9VAJ1</accession>